<keyword evidence="2" id="KW-1185">Reference proteome</keyword>
<proteinExistence type="predicted"/>
<evidence type="ECO:0000313" key="2">
    <source>
        <dbReference type="Proteomes" id="UP000500970"/>
    </source>
</evidence>
<sequence length="47" mass="5023">MSNVAAENNGVAIQNGLNTRRVPQYLDSAAVSALAHGLLMTLHFIDQ</sequence>
<accession>A0A7D4HQY1</accession>
<dbReference type="EMBL" id="CP053985">
    <property type="protein sequence ID" value="QKH33833.1"/>
    <property type="molecule type" value="Genomic_DNA"/>
</dbReference>
<evidence type="ECO:0000313" key="1">
    <source>
        <dbReference type="EMBL" id="QKH33833.1"/>
    </source>
</evidence>
<dbReference type="Proteomes" id="UP000500970">
    <property type="component" value="Chromosome"/>
</dbReference>
<reference evidence="1 2" key="1">
    <citation type="submission" date="2020-05" db="EMBL/GenBank/DDBJ databases">
        <title>FDA dAtabase for Regulatory Grade micrObial Sequences (FDA-ARGOS): Supporting development and validation of Infectious Disease Dx tests.</title>
        <authorList>
            <person name="Sproer C."/>
            <person name="Gronow S."/>
            <person name="Severitt S."/>
            <person name="Schroder I."/>
            <person name="Tallon L."/>
            <person name="Sadzewicz L."/>
            <person name="Zhao X."/>
            <person name="Vavikolanu K."/>
            <person name="Mehta A."/>
            <person name="Aluvathingal J."/>
            <person name="Nadendla S."/>
            <person name="Myers T."/>
            <person name="Yan Y."/>
            <person name="Sichtig H."/>
        </authorList>
    </citation>
    <scope>NUCLEOTIDE SEQUENCE [LARGE SCALE GENOMIC DNA]</scope>
    <source>
        <strain evidence="1 2">FDAARGOS_790</strain>
    </source>
</reference>
<dbReference type="AlphaFoldDB" id="A0A7D4HQY1"/>
<organism evidence="1 2">
    <name type="scientific">Achromobacter pestifer</name>
    <dbReference type="NCBI Taxonomy" id="1353889"/>
    <lineage>
        <taxon>Bacteria</taxon>
        <taxon>Pseudomonadati</taxon>
        <taxon>Pseudomonadota</taxon>
        <taxon>Betaproteobacteria</taxon>
        <taxon>Burkholderiales</taxon>
        <taxon>Alcaligenaceae</taxon>
        <taxon>Achromobacter</taxon>
    </lineage>
</organism>
<dbReference type="KEGG" id="apes:FOC84_02295"/>
<gene>
    <name evidence="1" type="ORF">FOC84_02295</name>
</gene>
<name>A0A7D4HQY1_9BURK</name>
<dbReference type="RefSeq" id="WP_173143006.1">
    <property type="nucleotide sequence ID" value="NZ_CP053985.1"/>
</dbReference>
<protein>
    <submittedName>
        <fullName evidence="1">Uncharacterized protein</fullName>
    </submittedName>
</protein>